<protein>
    <submittedName>
        <fullName evidence="2">Uncharacterized protein</fullName>
    </submittedName>
</protein>
<name>A0A9K3KYQ9_9STRA</name>
<dbReference type="Proteomes" id="UP000693970">
    <property type="component" value="Unassembled WGS sequence"/>
</dbReference>
<dbReference type="EMBL" id="JAGRRH010000018">
    <property type="protein sequence ID" value="KAG7351555.1"/>
    <property type="molecule type" value="Genomic_DNA"/>
</dbReference>
<proteinExistence type="predicted"/>
<gene>
    <name evidence="2" type="ORF">IV203_010915</name>
</gene>
<sequence length="184" mass="21123">MSFNYDCKRIPNDHNLILSAVNSLTVRELVLHETVSCYSDISCDDLTEDDTCMQQSDSFHPAVDSPIIRTLRWEASNHSKHSVDSVPMCYGNKRQRPAERSNTSKDLPFRAPIRYTEKERNIMVTSAIVSPPSSRWFSQSQRFEDDILWCPLRQEKKSYSANATEFLQRTVCLLDAALDIVQDS</sequence>
<reference evidence="2" key="1">
    <citation type="journal article" date="2021" name="Sci. Rep.">
        <title>Diploid genomic architecture of Nitzschia inconspicua, an elite biomass production diatom.</title>
        <authorList>
            <person name="Oliver A."/>
            <person name="Podell S."/>
            <person name="Pinowska A."/>
            <person name="Traller J.C."/>
            <person name="Smith S.R."/>
            <person name="McClure R."/>
            <person name="Beliaev A."/>
            <person name="Bohutskyi P."/>
            <person name="Hill E.A."/>
            <person name="Rabines A."/>
            <person name="Zheng H."/>
            <person name="Allen L.Z."/>
            <person name="Kuo A."/>
            <person name="Grigoriev I.V."/>
            <person name="Allen A.E."/>
            <person name="Hazlebeck D."/>
            <person name="Allen E.E."/>
        </authorList>
    </citation>
    <scope>NUCLEOTIDE SEQUENCE</scope>
    <source>
        <strain evidence="2">Hildebrandi</strain>
    </source>
</reference>
<evidence type="ECO:0000256" key="1">
    <source>
        <dbReference type="SAM" id="MobiDB-lite"/>
    </source>
</evidence>
<keyword evidence="3" id="KW-1185">Reference proteome</keyword>
<evidence type="ECO:0000313" key="2">
    <source>
        <dbReference type="EMBL" id="KAG7351555.1"/>
    </source>
</evidence>
<feature type="region of interest" description="Disordered" evidence="1">
    <location>
        <begin position="81"/>
        <end position="105"/>
    </location>
</feature>
<evidence type="ECO:0000313" key="3">
    <source>
        <dbReference type="Proteomes" id="UP000693970"/>
    </source>
</evidence>
<organism evidence="2 3">
    <name type="scientific">Nitzschia inconspicua</name>
    <dbReference type="NCBI Taxonomy" id="303405"/>
    <lineage>
        <taxon>Eukaryota</taxon>
        <taxon>Sar</taxon>
        <taxon>Stramenopiles</taxon>
        <taxon>Ochrophyta</taxon>
        <taxon>Bacillariophyta</taxon>
        <taxon>Bacillariophyceae</taxon>
        <taxon>Bacillariophycidae</taxon>
        <taxon>Bacillariales</taxon>
        <taxon>Bacillariaceae</taxon>
        <taxon>Nitzschia</taxon>
    </lineage>
</organism>
<dbReference type="AlphaFoldDB" id="A0A9K3KYQ9"/>
<comment type="caution">
    <text evidence="2">The sequence shown here is derived from an EMBL/GenBank/DDBJ whole genome shotgun (WGS) entry which is preliminary data.</text>
</comment>
<accession>A0A9K3KYQ9</accession>
<reference evidence="2" key="2">
    <citation type="submission" date="2021-04" db="EMBL/GenBank/DDBJ databases">
        <authorList>
            <person name="Podell S."/>
        </authorList>
    </citation>
    <scope>NUCLEOTIDE SEQUENCE</scope>
    <source>
        <strain evidence="2">Hildebrandi</strain>
    </source>
</reference>